<dbReference type="EMBL" id="JAQQWK010000013">
    <property type="protein sequence ID" value="KAK8017408.1"/>
    <property type="molecule type" value="Genomic_DNA"/>
</dbReference>
<proteinExistence type="predicted"/>
<evidence type="ECO:0000313" key="2">
    <source>
        <dbReference type="Proteomes" id="UP001444661"/>
    </source>
</evidence>
<protein>
    <submittedName>
        <fullName evidence="1">Uncharacterized protein</fullName>
    </submittedName>
</protein>
<evidence type="ECO:0000313" key="1">
    <source>
        <dbReference type="EMBL" id="KAK8017408.1"/>
    </source>
</evidence>
<comment type="caution">
    <text evidence="1">The sequence shown here is derived from an EMBL/GenBank/DDBJ whole genome shotgun (WGS) entry which is preliminary data.</text>
</comment>
<reference evidence="1 2" key="1">
    <citation type="submission" date="2023-01" db="EMBL/GenBank/DDBJ databases">
        <title>Analysis of 21 Apiospora genomes using comparative genomics revels a genus with tremendous synthesis potential of carbohydrate active enzymes and secondary metabolites.</title>
        <authorList>
            <person name="Sorensen T."/>
        </authorList>
    </citation>
    <scope>NUCLEOTIDE SEQUENCE [LARGE SCALE GENOMIC DNA]</scope>
    <source>
        <strain evidence="1 2">CBS 33761</strain>
    </source>
</reference>
<organism evidence="1 2">
    <name type="scientific">Apiospora rasikravindrae</name>
    <dbReference type="NCBI Taxonomy" id="990691"/>
    <lineage>
        <taxon>Eukaryota</taxon>
        <taxon>Fungi</taxon>
        <taxon>Dikarya</taxon>
        <taxon>Ascomycota</taxon>
        <taxon>Pezizomycotina</taxon>
        <taxon>Sordariomycetes</taxon>
        <taxon>Xylariomycetidae</taxon>
        <taxon>Amphisphaeriales</taxon>
        <taxon>Apiosporaceae</taxon>
        <taxon>Apiospora</taxon>
    </lineage>
</organism>
<sequence>MTATLITSLYYSTCDLFPVSTMTCKCWCNTDLFFFFQRLGLSIVHSELFDRIKECQVLQEEEFKDFSGARGYLESMKY</sequence>
<dbReference type="Proteomes" id="UP001444661">
    <property type="component" value="Unassembled WGS sequence"/>
</dbReference>
<accession>A0ABR1RR53</accession>
<gene>
    <name evidence="1" type="ORF">PG993_013734</name>
</gene>
<name>A0ABR1RR53_9PEZI</name>
<keyword evidence="2" id="KW-1185">Reference proteome</keyword>